<comment type="caution">
    <text evidence="2">The sequence shown here is derived from an EMBL/GenBank/DDBJ whole genome shotgun (WGS) entry which is preliminary data.</text>
</comment>
<accession>A0A2A2IBF9</accession>
<gene>
    <name evidence="2" type="ORF">CIL05_15670</name>
</gene>
<dbReference type="OrthoDB" id="4295522at2"/>
<organism evidence="2 3">
    <name type="scientific">Virgibacillus profundi</name>
    <dbReference type="NCBI Taxonomy" id="2024555"/>
    <lineage>
        <taxon>Bacteria</taxon>
        <taxon>Bacillati</taxon>
        <taxon>Bacillota</taxon>
        <taxon>Bacilli</taxon>
        <taxon>Bacillales</taxon>
        <taxon>Bacillaceae</taxon>
        <taxon>Virgibacillus</taxon>
    </lineage>
</organism>
<dbReference type="Proteomes" id="UP000218887">
    <property type="component" value="Unassembled WGS sequence"/>
</dbReference>
<evidence type="ECO:0000259" key="1">
    <source>
        <dbReference type="Pfam" id="PF12867"/>
    </source>
</evidence>
<reference evidence="2 3" key="1">
    <citation type="submission" date="2017-08" db="EMBL/GenBank/DDBJ databases">
        <title>Virgibacillus indicus sp. nov. and Virgibacillus profoundi sp. nov, two moderately halophilic bacteria isolated from marine sediment by using the Microfluidic Streak Plate.</title>
        <authorList>
            <person name="Xu B."/>
            <person name="Hu B."/>
            <person name="Wang J."/>
            <person name="Zhu Y."/>
            <person name="Huang L."/>
            <person name="Du W."/>
            <person name="Huang Y."/>
        </authorList>
    </citation>
    <scope>NUCLEOTIDE SEQUENCE [LARGE SCALE GENOMIC DNA]</scope>
    <source>
        <strain evidence="2 3">IO3-P3-H5</strain>
    </source>
</reference>
<dbReference type="Gene3D" id="1.20.120.450">
    <property type="entry name" value="dinb family like domain"/>
    <property type="match status" value="1"/>
</dbReference>
<feature type="domain" description="DinB-like" evidence="1">
    <location>
        <begin position="11"/>
        <end position="143"/>
    </location>
</feature>
<sequence length="154" mass="17414">MNEAMIFQQINLIRQNTLKEMENLSEEQADQMPEGFRNTIRWNLGHIYVVQNSLLSQFGGKDIETPPRYLELFAPGTKPADWQGEVPTLNEVKQLLEEQPAKLKEVLAGQLDEEAIKPFNSLTTVGQILSFTSYHEGMHMGIIKGLKKANSVAE</sequence>
<dbReference type="InterPro" id="IPR024775">
    <property type="entry name" value="DinB-like"/>
</dbReference>
<proteinExistence type="predicted"/>
<evidence type="ECO:0000313" key="3">
    <source>
        <dbReference type="Proteomes" id="UP000218887"/>
    </source>
</evidence>
<protein>
    <recommendedName>
        <fullName evidence="1">DinB-like domain-containing protein</fullName>
    </recommendedName>
</protein>
<dbReference type="AlphaFoldDB" id="A0A2A2IBF9"/>
<dbReference type="SUPFAM" id="SSF109854">
    <property type="entry name" value="DinB/YfiT-like putative metalloenzymes"/>
    <property type="match status" value="1"/>
</dbReference>
<dbReference type="InterPro" id="IPR034660">
    <property type="entry name" value="DinB/YfiT-like"/>
</dbReference>
<evidence type="ECO:0000313" key="2">
    <source>
        <dbReference type="EMBL" id="PAV28718.1"/>
    </source>
</evidence>
<dbReference type="EMBL" id="NPOA01000011">
    <property type="protein sequence ID" value="PAV28718.1"/>
    <property type="molecule type" value="Genomic_DNA"/>
</dbReference>
<dbReference type="Pfam" id="PF12867">
    <property type="entry name" value="DinB_2"/>
    <property type="match status" value="1"/>
</dbReference>
<dbReference type="RefSeq" id="WP_095656486.1">
    <property type="nucleotide sequence ID" value="NZ_NPOA01000011.1"/>
</dbReference>
<name>A0A2A2IBF9_9BACI</name>
<keyword evidence="3" id="KW-1185">Reference proteome</keyword>